<dbReference type="GO" id="GO:0009425">
    <property type="term" value="C:bacterial-type flagellum basal body"/>
    <property type="evidence" value="ECO:0007669"/>
    <property type="project" value="UniProtKB-SubCell"/>
</dbReference>
<dbReference type="PANTHER" id="PTHR30435">
    <property type="entry name" value="FLAGELLAR PROTEIN"/>
    <property type="match status" value="1"/>
</dbReference>
<dbReference type="GO" id="GO:0005829">
    <property type="term" value="C:cytosol"/>
    <property type="evidence" value="ECO:0007669"/>
    <property type="project" value="TreeGrafter"/>
</dbReference>
<organism evidence="10 11">
    <name type="scientific">Selenomonas ruminantium</name>
    <dbReference type="NCBI Taxonomy" id="971"/>
    <lineage>
        <taxon>Bacteria</taxon>
        <taxon>Bacillati</taxon>
        <taxon>Bacillota</taxon>
        <taxon>Negativicutes</taxon>
        <taxon>Selenomonadales</taxon>
        <taxon>Selenomonadaceae</taxon>
        <taxon>Selenomonas</taxon>
    </lineage>
</organism>
<evidence type="ECO:0000256" key="1">
    <source>
        <dbReference type="ARBA" id="ARBA00004117"/>
    </source>
</evidence>
<dbReference type="InterPro" id="IPR010930">
    <property type="entry name" value="Flg_bb/hook_C_dom"/>
</dbReference>
<keyword evidence="10" id="KW-0966">Cell projection</keyword>
<evidence type="ECO:0000256" key="2">
    <source>
        <dbReference type="ARBA" id="ARBA00009677"/>
    </source>
</evidence>
<feature type="domain" description="Flagellar basal-body/hook protein C-terminal" evidence="7">
    <location>
        <begin position="632"/>
        <end position="675"/>
    </location>
</feature>
<dbReference type="GO" id="GO:0071978">
    <property type="term" value="P:bacterial-type flagellum-dependent swarming motility"/>
    <property type="evidence" value="ECO:0007669"/>
    <property type="project" value="TreeGrafter"/>
</dbReference>
<evidence type="ECO:0000259" key="6">
    <source>
        <dbReference type="Pfam" id="PF00460"/>
    </source>
</evidence>
<dbReference type="InterPro" id="IPR053967">
    <property type="entry name" value="LlgE_F_G-like_D1"/>
</dbReference>
<sequence length="677" mass="69816">MMRSLFSGVAGLKGHQTRMDVIGNNIANVNTTGFKSSRVTFADTLNQTTSGASAPGDNIGGTNPKQIGLGVGISSIDLLFTDGSVQSTGKNTDLCLSGNGLFVVKQGSDVYYTRDGAFEFDANGNYVLPGNGMFVQGWMASDGVLSTTGKVENITIPAGKSMKATASSIATYTNNLNASIEGYEISNILVTRADGTTETVSSYAPSGVDGPTITLGTTTGKSYTLDDTAAYSFTTGDSLLGKTLFTSTVNSVTADAVGEVELTLGIGNVISSIGGGSTFTIPAANIKSGTFKYGDTFPLTAKIISKGVTTDGTGTAQTALTVDITYPDGSAGPTGVVIEVPPPANFTYKDGDTVTFDLPIEKIVANSGADVSCANGNTVTLDSTDSPLTVDSGSTSYTYVGKAADGNVLSVTRKDEVTSITINTTDGKSLSGLVNSSYATGETFYPSITTTITAYGSQGRPYSIPILFTKNDANVWSLALKGGANKTTITDSDGKTTTIELSATNLKFDENGKYVSGEGTLTLKPRNGEETPSTVSLNLSSLTQFAGSSTINATTDGNSAGTLKSVSIDSTGTITGVYTNGVKQAEAQVAIAQFTNASGLTKTGSSLYQESNNSGTANVKTATDLGCTITPSALEMSNVDIANEFSDMIITQRGFQSNSKIITVGDEMLETLINMKR</sequence>
<evidence type="ECO:0000313" key="11">
    <source>
        <dbReference type="Proteomes" id="UP000772151"/>
    </source>
</evidence>
<reference evidence="10" key="1">
    <citation type="submission" date="2019-04" db="EMBL/GenBank/DDBJ databases">
        <title>Evolution of Biomass-Degrading Anaerobic Consortia Revealed by Metagenomics.</title>
        <authorList>
            <person name="Peng X."/>
        </authorList>
    </citation>
    <scope>NUCLEOTIDE SEQUENCE</scope>
    <source>
        <strain evidence="10">SIG242</strain>
    </source>
</reference>
<evidence type="ECO:0000259" key="9">
    <source>
        <dbReference type="Pfam" id="PF22692"/>
    </source>
</evidence>
<dbReference type="InterPro" id="IPR037058">
    <property type="entry name" value="Falgellar_hook_FlgE_sf"/>
</dbReference>
<dbReference type="InterPro" id="IPR037925">
    <property type="entry name" value="FlgE/F/G-like"/>
</dbReference>
<dbReference type="AlphaFoldDB" id="A0A927ZSD1"/>
<dbReference type="NCBIfam" id="TIGR03506">
    <property type="entry name" value="FlgEFG_subfam"/>
    <property type="match status" value="2"/>
</dbReference>
<dbReference type="Pfam" id="PF06429">
    <property type="entry name" value="Flg_bbr_C"/>
    <property type="match status" value="1"/>
</dbReference>
<dbReference type="RefSeq" id="WP_303669334.1">
    <property type="nucleotide sequence ID" value="NZ_SVCA01000005.1"/>
</dbReference>
<feature type="domain" description="Flagellar hook protein FlgE D2" evidence="8">
    <location>
        <begin position="449"/>
        <end position="556"/>
    </location>
</feature>
<keyword evidence="4 5" id="KW-0975">Bacterial flagellum</keyword>
<dbReference type="PANTHER" id="PTHR30435:SF1">
    <property type="entry name" value="FLAGELLAR HOOK PROTEIN FLGE"/>
    <property type="match status" value="1"/>
</dbReference>
<dbReference type="EMBL" id="SVCA01000005">
    <property type="protein sequence ID" value="MBE6085241.1"/>
    <property type="molecule type" value="Genomic_DNA"/>
</dbReference>
<dbReference type="Proteomes" id="UP000772151">
    <property type="component" value="Unassembled WGS sequence"/>
</dbReference>
<evidence type="ECO:0000256" key="5">
    <source>
        <dbReference type="RuleBase" id="RU362116"/>
    </source>
</evidence>
<proteinExistence type="inferred from homology"/>
<keyword evidence="10" id="KW-0282">Flagellum</keyword>
<dbReference type="InterPro" id="IPR011491">
    <property type="entry name" value="FlgE_D2"/>
</dbReference>
<comment type="subcellular location">
    <subcellularLocation>
        <location evidence="1 5">Bacterial flagellum basal body</location>
    </subcellularLocation>
</comment>
<keyword evidence="10" id="KW-0969">Cilium</keyword>
<accession>A0A927ZSD1</accession>
<feature type="domain" description="Flagellar hook protein FlgE/F/G-like D1" evidence="9">
    <location>
        <begin position="97"/>
        <end position="167"/>
    </location>
</feature>
<evidence type="ECO:0000313" key="10">
    <source>
        <dbReference type="EMBL" id="MBE6085241.1"/>
    </source>
</evidence>
<evidence type="ECO:0000256" key="3">
    <source>
        <dbReference type="ARBA" id="ARBA00019015"/>
    </source>
</evidence>
<dbReference type="Pfam" id="PF07559">
    <property type="entry name" value="FlgE_D2"/>
    <property type="match status" value="1"/>
</dbReference>
<gene>
    <name evidence="10" type="ORF">E7203_07230</name>
</gene>
<dbReference type="Pfam" id="PF22692">
    <property type="entry name" value="LlgE_F_G_D1"/>
    <property type="match status" value="1"/>
</dbReference>
<evidence type="ECO:0000259" key="8">
    <source>
        <dbReference type="Pfam" id="PF07559"/>
    </source>
</evidence>
<dbReference type="InterPro" id="IPR019776">
    <property type="entry name" value="Flagellar_basal_body_rod_CS"/>
</dbReference>
<protein>
    <recommendedName>
        <fullName evidence="3 5">Flagellar hook protein FlgE</fullName>
    </recommendedName>
</protein>
<dbReference type="Gene3D" id="2.60.98.20">
    <property type="entry name" value="Flagellar hook protein FlgE"/>
    <property type="match status" value="1"/>
</dbReference>
<evidence type="ECO:0000259" key="7">
    <source>
        <dbReference type="Pfam" id="PF06429"/>
    </source>
</evidence>
<comment type="similarity">
    <text evidence="2 5">Belongs to the flagella basal body rod proteins family.</text>
</comment>
<dbReference type="SUPFAM" id="SSF117143">
    <property type="entry name" value="Flagellar hook protein flgE"/>
    <property type="match status" value="1"/>
</dbReference>
<comment type="caution">
    <text evidence="10">The sequence shown here is derived from an EMBL/GenBank/DDBJ whole genome shotgun (WGS) entry which is preliminary data.</text>
</comment>
<dbReference type="Pfam" id="PF00460">
    <property type="entry name" value="Flg_bb_rod"/>
    <property type="match status" value="1"/>
</dbReference>
<dbReference type="InterPro" id="IPR020013">
    <property type="entry name" value="Flagellar_FlgE/F/G"/>
</dbReference>
<comment type="function">
    <text evidence="5">A flexible structure which links the flagellar filament to the drive apparatus in the basal body.</text>
</comment>
<evidence type="ECO:0000256" key="4">
    <source>
        <dbReference type="ARBA" id="ARBA00023143"/>
    </source>
</evidence>
<dbReference type="GO" id="GO:0009424">
    <property type="term" value="C:bacterial-type flagellum hook"/>
    <property type="evidence" value="ECO:0007669"/>
    <property type="project" value="TreeGrafter"/>
</dbReference>
<name>A0A927ZSD1_SELRU</name>
<dbReference type="InterPro" id="IPR001444">
    <property type="entry name" value="Flag_bb_rod_N"/>
</dbReference>
<feature type="domain" description="Flagellar basal body rod protein N-terminal" evidence="6">
    <location>
        <begin position="8"/>
        <end position="35"/>
    </location>
</feature>
<dbReference type="PROSITE" id="PS00588">
    <property type="entry name" value="FLAGELLA_BB_ROD"/>
    <property type="match status" value="1"/>
</dbReference>